<evidence type="ECO:0000313" key="3">
    <source>
        <dbReference type="Proteomes" id="UP000184510"/>
    </source>
</evidence>
<feature type="transmembrane region" description="Helical" evidence="1">
    <location>
        <begin position="12"/>
        <end position="30"/>
    </location>
</feature>
<proteinExistence type="predicted"/>
<feature type="transmembrane region" description="Helical" evidence="1">
    <location>
        <begin position="51"/>
        <end position="73"/>
    </location>
</feature>
<keyword evidence="1" id="KW-0472">Membrane</keyword>
<dbReference type="EMBL" id="FQYR01000002">
    <property type="protein sequence ID" value="SHI82349.1"/>
    <property type="molecule type" value="Genomic_DNA"/>
</dbReference>
<dbReference type="InParanoid" id="A0A1M6EAF9"/>
<accession>A0A1M6EAF9</accession>
<evidence type="ECO:0008006" key="4">
    <source>
        <dbReference type="Google" id="ProtNLM"/>
    </source>
</evidence>
<name>A0A1M6EAF9_9BACT</name>
<keyword evidence="1" id="KW-1133">Transmembrane helix</keyword>
<reference evidence="2 3" key="1">
    <citation type="submission" date="2016-11" db="EMBL/GenBank/DDBJ databases">
        <authorList>
            <person name="Jaros S."/>
            <person name="Januszkiewicz K."/>
            <person name="Wedrychowicz H."/>
        </authorList>
    </citation>
    <scope>NUCLEOTIDE SEQUENCE [LARGE SCALE GENOMIC DNA]</scope>
    <source>
        <strain evidence="2 3">DSM 18772</strain>
    </source>
</reference>
<feature type="transmembrane region" description="Helical" evidence="1">
    <location>
        <begin position="79"/>
        <end position="100"/>
    </location>
</feature>
<dbReference type="OrthoDB" id="272937at2"/>
<dbReference type="RefSeq" id="WP_143158343.1">
    <property type="nucleotide sequence ID" value="NZ_FQYR01000002.1"/>
</dbReference>
<dbReference type="AlphaFoldDB" id="A0A1M6EAF9"/>
<evidence type="ECO:0000313" key="2">
    <source>
        <dbReference type="EMBL" id="SHI82349.1"/>
    </source>
</evidence>
<organism evidence="2 3">
    <name type="scientific">Rubritalea squalenifaciens DSM 18772</name>
    <dbReference type="NCBI Taxonomy" id="1123071"/>
    <lineage>
        <taxon>Bacteria</taxon>
        <taxon>Pseudomonadati</taxon>
        <taxon>Verrucomicrobiota</taxon>
        <taxon>Verrucomicrobiia</taxon>
        <taxon>Verrucomicrobiales</taxon>
        <taxon>Rubritaleaceae</taxon>
        <taxon>Rubritalea</taxon>
    </lineage>
</organism>
<protein>
    <recommendedName>
        <fullName evidence="4">DUF423 domain-containing protein</fullName>
    </recommendedName>
</protein>
<evidence type="ECO:0000256" key="1">
    <source>
        <dbReference type="SAM" id="Phobius"/>
    </source>
</evidence>
<dbReference type="Proteomes" id="UP000184510">
    <property type="component" value="Unassembled WGS sequence"/>
</dbReference>
<feature type="transmembrane region" description="Helical" evidence="1">
    <location>
        <begin position="107"/>
        <end position="124"/>
    </location>
</feature>
<keyword evidence="1" id="KW-0812">Transmembrane</keyword>
<sequence>MDPTLFTLKLGWTGMLLGVVSGAIMGLFFHRENWLGGYGSHTRRFLRLGHISFFGIGLLTLFYGFSLAPLGIAEPTARIGAYAFAIALFGMPLTCTLTAFTKSARHLFPIPVAAATVGILITIFS</sequence>
<gene>
    <name evidence="2" type="ORF">SAMN02745181_0978</name>
</gene>
<keyword evidence="3" id="KW-1185">Reference proteome</keyword>
<dbReference type="STRING" id="1123071.SAMN02745181_0978"/>